<proteinExistence type="predicted"/>
<reference evidence="2" key="2">
    <citation type="submission" date="2025-08" db="UniProtKB">
        <authorList>
            <consortium name="Ensembl"/>
        </authorList>
    </citation>
    <scope>IDENTIFICATION</scope>
</reference>
<keyword evidence="3" id="KW-1185">Reference proteome</keyword>
<dbReference type="Ensembl" id="ENSSFOT00015022905.2">
    <property type="protein sequence ID" value="ENSSFOP00015022656.1"/>
    <property type="gene ID" value="ENSSFOG00015014566.2"/>
</dbReference>
<evidence type="ECO:0000256" key="1">
    <source>
        <dbReference type="SAM" id="MobiDB-lite"/>
    </source>
</evidence>
<feature type="compositionally biased region" description="Basic and acidic residues" evidence="1">
    <location>
        <begin position="83"/>
        <end position="92"/>
    </location>
</feature>
<feature type="compositionally biased region" description="Basic and acidic residues" evidence="1">
    <location>
        <begin position="58"/>
        <end position="71"/>
    </location>
</feature>
<feature type="region of interest" description="Disordered" evidence="1">
    <location>
        <begin position="58"/>
        <end position="92"/>
    </location>
</feature>
<accession>A0A8C9RZG1</accession>
<sequence>MWQFNGSAMNILELNLFRWIPCISQALVTTKLQLLLPHNQPPPQIALSIMLAQGSRSAEAEAEWRTGDTGRGKSTALPLQKTETTEADLHPY</sequence>
<organism evidence="2 3">
    <name type="scientific">Scleropages formosus</name>
    <name type="common">Asian bonytongue</name>
    <name type="synonym">Osteoglossum formosum</name>
    <dbReference type="NCBI Taxonomy" id="113540"/>
    <lineage>
        <taxon>Eukaryota</taxon>
        <taxon>Metazoa</taxon>
        <taxon>Chordata</taxon>
        <taxon>Craniata</taxon>
        <taxon>Vertebrata</taxon>
        <taxon>Euteleostomi</taxon>
        <taxon>Actinopterygii</taxon>
        <taxon>Neopterygii</taxon>
        <taxon>Teleostei</taxon>
        <taxon>Osteoglossocephala</taxon>
        <taxon>Osteoglossomorpha</taxon>
        <taxon>Osteoglossiformes</taxon>
        <taxon>Osteoglossidae</taxon>
        <taxon>Scleropages</taxon>
    </lineage>
</organism>
<reference evidence="2 3" key="1">
    <citation type="submission" date="2019-04" db="EMBL/GenBank/DDBJ databases">
        <authorList>
            <consortium name="Wellcome Sanger Institute Data Sharing"/>
        </authorList>
    </citation>
    <scope>NUCLEOTIDE SEQUENCE [LARGE SCALE GENOMIC DNA]</scope>
</reference>
<name>A0A8C9RZG1_SCLFO</name>
<evidence type="ECO:0000313" key="3">
    <source>
        <dbReference type="Proteomes" id="UP000694397"/>
    </source>
</evidence>
<dbReference type="Proteomes" id="UP000694397">
    <property type="component" value="Chromosome 22"/>
</dbReference>
<protein>
    <submittedName>
        <fullName evidence="2">Uncharacterized protein</fullName>
    </submittedName>
</protein>
<reference evidence="2" key="3">
    <citation type="submission" date="2025-09" db="UniProtKB">
        <authorList>
            <consortium name="Ensembl"/>
        </authorList>
    </citation>
    <scope>IDENTIFICATION</scope>
</reference>
<evidence type="ECO:0000313" key="2">
    <source>
        <dbReference type="Ensembl" id="ENSSFOP00015022656.1"/>
    </source>
</evidence>
<dbReference type="AlphaFoldDB" id="A0A8C9RZG1"/>